<reference evidence="1" key="2">
    <citation type="journal article" date="2015" name="Fish Shellfish Immunol.">
        <title>Early steps in the European eel (Anguilla anguilla)-Vibrio vulnificus interaction in the gills: Role of the RtxA13 toxin.</title>
        <authorList>
            <person name="Callol A."/>
            <person name="Pajuelo D."/>
            <person name="Ebbesson L."/>
            <person name="Teles M."/>
            <person name="MacKenzie S."/>
            <person name="Amaro C."/>
        </authorList>
    </citation>
    <scope>NUCLEOTIDE SEQUENCE</scope>
</reference>
<organism evidence="1">
    <name type="scientific">Anguilla anguilla</name>
    <name type="common">European freshwater eel</name>
    <name type="synonym">Muraena anguilla</name>
    <dbReference type="NCBI Taxonomy" id="7936"/>
    <lineage>
        <taxon>Eukaryota</taxon>
        <taxon>Metazoa</taxon>
        <taxon>Chordata</taxon>
        <taxon>Craniata</taxon>
        <taxon>Vertebrata</taxon>
        <taxon>Euteleostomi</taxon>
        <taxon>Actinopterygii</taxon>
        <taxon>Neopterygii</taxon>
        <taxon>Teleostei</taxon>
        <taxon>Anguilliformes</taxon>
        <taxon>Anguillidae</taxon>
        <taxon>Anguilla</taxon>
    </lineage>
</organism>
<accession>A0A0E9XRX0</accession>
<sequence>MVVGQEFEFYKLELSNKWSNNHTD</sequence>
<proteinExistence type="predicted"/>
<dbReference type="EMBL" id="GBXM01003396">
    <property type="protein sequence ID" value="JAI05182.1"/>
    <property type="molecule type" value="Transcribed_RNA"/>
</dbReference>
<evidence type="ECO:0000313" key="1">
    <source>
        <dbReference type="EMBL" id="JAI05182.1"/>
    </source>
</evidence>
<protein>
    <submittedName>
        <fullName evidence="1">Uncharacterized protein</fullName>
    </submittedName>
</protein>
<name>A0A0E9XRX0_ANGAN</name>
<reference evidence="1" key="1">
    <citation type="submission" date="2014-11" db="EMBL/GenBank/DDBJ databases">
        <authorList>
            <person name="Amaro Gonzalez C."/>
        </authorList>
    </citation>
    <scope>NUCLEOTIDE SEQUENCE</scope>
</reference>
<dbReference type="AlphaFoldDB" id="A0A0E9XRX0"/>